<organism evidence="1 2">
    <name type="scientific">Ameca splendens</name>
    <dbReference type="NCBI Taxonomy" id="208324"/>
    <lineage>
        <taxon>Eukaryota</taxon>
        <taxon>Metazoa</taxon>
        <taxon>Chordata</taxon>
        <taxon>Craniata</taxon>
        <taxon>Vertebrata</taxon>
        <taxon>Euteleostomi</taxon>
        <taxon>Actinopterygii</taxon>
        <taxon>Neopterygii</taxon>
        <taxon>Teleostei</taxon>
        <taxon>Neoteleostei</taxon>
        <taxon>Acanthomorphata</taxon>
        <taxon>Ovalentaria</taxon>
        <taxon>Atherinomorphae</taxon>
        <taxon>Cyprinodontiformes</taxon>
        <taxon>Goodeidae</taxon>
        <taxon>Ameca</taxon>
    </lineage>
</organism>
<gene>
    <name evidence="1" type="ORF">AMECASPLE_023503</name>
</gene>
<reference evidence="1 2" key="1">
    <citation type="submission" date="2021-06" db="EMBL/GenBank/DDBJ databases">
        <authorList>
            <person name="Palmer J.M."/>
        </authorList>
    </citation>
    <scope>NUCLEOTIDE SEQUENCE [LARGE SCALE GENOMIC DNA]</scope>
    <source>
        <strain evidence="1 2">AS_MEX2019</strain>
        <tissue evidence="1">Muscle</tissue>
    </source>
</reference>
<protein>
    <submittedName>
        <fullName evidence="1">Uncharacterized protein</fullName>
    </submittedName>
</protein>
<comment type="caution">
    <text evidence="1">The sequence shown here is derived from an EMBL/GenBank/DDBJ whole genome shotgun (WGS) entry which is preliminary data.</text>
</comment>
<dbReference type="EMBL" id="JAHRIP010002168">
    <property type="protein sequence ID" value="MEQ2280782.1"/>
    <property type="molecule type" value="Genomic_DNA"/>
</dbReference>
<dbReference type="Proteomes" id="UP001469553">
    <property type="component" value="Unassembled WGS sequence"/>
</dbReference>
<evidence type="ECO:0000313" key="2">
    <source>
        <dbReference type="Proteomes" id="UP001469553"/>
    </source>
</evidence>
<proteinExistence type="predicted"/>
<sequence length="102" mass="11073">MFLNSNWPELQVTSVCLFSSLNSKSKWPKTPKFKAAIIPKHLCPVSQGSVSQRRIASDLHQPGYDKASVCVVFVSSESGPVLHNLCSGGHVMEGETVGESEK</sequence>
<keyword evidence="2" id="KW-1185">Reference proteome</keyword>
<name>A0ABV0XH47_9TELE</name>
<evidence type="ECO:0000313" key="1">
    <source>
        <dbReference type="EMBL" id="MEQ2280782.1"/>
    </source>
</evidence>
<accession>A0ABV0XH47</accession>